<dbReference type="CDD" id="cd05283">
    <property type="entry name" value="CAD1"/>
    <property type="match status" value="1"/>
</dbReference>
<dbReference type="SUPFAM" id="SSF50129">
    <property type="entry name" value="GroES-like"/>
    <property type="match status" value="1"/>
</dbReference>
<dbReference type="InterPro" id="IPR013154">
    <property type="entry name" value="ADH-like_N"/>
</dbReference>
<dbReference type="SMART" id="SM00829">
    <property type="entry name" value="PKS_ER"/>
    <property type="match status" value="1"/>
</dbReference>
<reference evidence="13" key="1">
    <citation type="journal article" date="2019" name="Beilstein J. Org. Chem.">
        <title>Nanangenines: drimane sesquiterpenoids as the dominant metabolite cohort of a novel Australian fungus, Aspergillus nanangensis.</title>
        <authorList>
            <person name="Lacey H.J."/>
            <person name="Gilchrist C.L.M."/>
            <person name="Crombie A."/>
            <person name="Kalaitzis J.A."/>
            <person name="Vuong D."/>
            <person name="Rutledge P.J."/>
            <person name="Turner P."/>
            <person name="Pitt J.I."/>
            <person name="Lacey E."/>
            <person name="Chooi Y.H."/>
            <person name="Piggott A.M."/>
        </authorList>
    </citation>
    <scope>NUCLEOTIDE SEQUENCE</scope>
    <source>
        <strain evidence="13">MST-FP2251</strain>
    </source>
</reference>
<feature type="domain" description="Enoyl reductase (ER)" evidence="12">
    <location>
        <begin position="17"/>
        <end position="354"/>
    </location>
</feature>
<dbReference type="PROSITE" id="PS00059">
    <property type="entry name" value="ADH_ZINC"/>
    <property type="match status" value="1"/>
</dbReference>
<dbReference type="AlphaFoldDB" id="A0AAD4GQD5"/>
<evidence type="ECO:0000256" key="4">
    <source>
        <dbReference type="ARBA" id="ARBA00022553"/>
    </source>
</evidence>
<name>A0AAD4GQD5_ASPNN</name>
<evidence type="ECO:0000256" key="11">
    <source>
        <dbReference type="RuleBase" id="RU361277"/>
    </source>
</evidence>
<evidence type="ECO:0000256" key="3">
    <source>
        <dbReference type="ARBA" id="ARBA00011738"/>
    </source>
</evidence>
<keyword evidence="5 11" id="KW-0479">Metal-binding</keyword>
<dbReference type="GO" id="GO:0008106">
    <property type="term" value="F:alcohol dehydrogenase (NADP+) activity"/>
    <property type="evidence" value="ECO:0007669"/>
    <property type="project" value="UniProtKB-EC"/>
</dbReference>
<dbReference type="InterPro" id="IPR036291">
    <property type="entry name" value="NAD(P)-bd_dom_sf"/>
</dbReference>
<evidence type="ECO:0000256" key="8">
    <source>
        <dbReference type="ARBA" id="ARBA00023002"/>
    </source>
</evidence>
<evidence type="ECO:0000259" key="12">
    <source>
        <dbReference type="SMART" id="SM00829"/>
    </source>
</evidence>
<dbReference type="FunFam" id="3.40.50.720:FF:000158">
    <property type="entry name" value="Zinc-binding alcohol dehydrogenase"/>
    <property type="match status" value="1"/>
</dbReference>
<comment type="subunit">
    <text evidence="3">Homodimer.</text>
</comment>
<gene>
    <name evidence="13" type="ORF">FE257_013005</name>
</gene>
<dbReference type="Gene3D" id="3.90.180.10">
    <property type="entry name" value="Medium-chain alcohol dehydrogenases, catalytic domain"/>
    <property type="match status" value="1"/>
</dbReference>
<dbReference type="GO" id="GO:0008270">
    <property type="term" value="F:zinc ion binding"/>
    <property type="evidence" value="ECO:0007669"/>
    <property type="project" value="InterPro"/>
</dbReference>
<dbReference type="Gene3D" id="3.40.50.720">
    <property type="entry name" value="NAD(P)-binding Rossmann-like Domain"/>
    <property type="match status" value="1"/>
</dbReference>
<comment type="similarity">
    <text evidence="2 11">Belongs to the zinc-containing alcohol dehydrogenase family.</text>
</comment>
<evidence type="ECO:0000256" key="10">
    <source>
        <dbReference type="ARBA" id="ARBA00050997"/>
    </source>
</evidence>
<evidence type="ECO:0000313" key="13">
    <source>
        <dbReference type="EMBL" id="KAF9885387.1"/>
    </source>
</evidence>
<dbReference type="Pfam" id="PF08240">
    <property type="entry name" value="ADH_N"/>
    <property type="match status" value="1"/>
</dbReference>
<dbReference type="InterPro" id="IPR047109">
    <property type="entry name" value="CAD-like"/>
</dbReference>
<comment type="caution">
    <text evidence="13">The sequence shown here is derived from an EMBL/GenBank/DDBJ whole genome shotgun (WGS) entry which is preliminary data.</text>
</comment>
<dbReference type="GO" id="GO:0006066">
    <property type="term" value="P:alcohol metabolic process"/>
    <property type="evidence" value="ECO:0007669"/>
    <property type="project" value="UniProtKB-ARBA"/>
</dbReference>
<keyword evidence="4" id="KW-0597">Phosphoprotein</keyword>
<accession>A0AAD4GQD5</accession>
<dbReference type="Proteomes" id="UP001194746">
    <property type="component" value="Unassembled WGS sequence"/>
</dbReference>
<evidence type="ECO:0000256" key="9">
    <source>
        <dbReference type="ARBA" id="ARBA00024074"/>
    </source>
</evidence>
<keyword evidence="7" id="KW-0521">NADP</keyword>
<protein>
    <recommendedName>
        <fullName evidence="9">alcohol dehydrogenase (NADP(+))</fullName>
        <ecNumber evidence="9">1.1.1.2</ecNumber>
    </recommendedName>
</protein>
<comment type="catalytic activity">
    <reaction evidence="10">
        <text>a primary alcohol + NADP(+) = an aldehyde + NADPH + H(+)</text>
        <dbReference type="Rhea" id="RHEA:15937"/>
        <dbReference type="ChEBI" id="CHEBI:15378"/>
        <dbReference type="ChEBI" id="CHEBI:15734"/>
        <dbReference type="ChEBI" id="CHEBI:17478"/>
        <dbReference type="ChEBI" id="CHEBI:57783"/>
        <dbReference type="ChEBI" id="CHEBI:58349"/>
        <dbReference type="EC" id="1.1.1.2"/>
    </reaction>
    <physiologicalReaction direction="left-to-right" evidence="10">
        <dbReference type="Rhea" id="RHEA:15938"/>
    </physiologicalReaction>
    <physiologicalReaction direction="right-to-left" evidence="10">
        <dbReference type="Rhea" id="RHEA:15939"/>
    </physiologicalReaction>
</comment>
<organism evidence="13 14">
    <name type="scientific">Aspergillus nanangensis</name>
    <dbReference type="NCBI Taxonomy" id="2582783"/>
    <lineage>
        <taxon>Eukaryota</taxon>
        <taxon>Fungi</taxon>
        <taxon>Dikarya</taxon>
        <taxon>Ascomycota</taxon>
        <taxon>Pezizomycotina</taxon>
        <taxon>Eurotiomycetes</taxon>
        <taxon>Eurotiomycetidae</taxon>
        <taxon>Eurotiales</taxon>
        <taxon>Aspergillaceae</taxon>
        <taxon>Aspergillus</taxon>
        <taxon>Aspergillus subgen. Circumdati</taxon>
    </lineage>
</organism>
<keyword evidence="6 11" id="KW-0862">Zinc</keyword>
<keyword evidence="8" id="KW-0560">Oxidoreductase</keyword>
<keyword evidence="14" id="KW-1185">Reference proteome</keyword>
<proteinExistence type="inferred from homology"/>
<dbReference type="InterPro" id="IPR020843">
    <property type="entry name" value="ER"/>
</dbReference>
<evidence type="ECO:0000256" key="7">
    <source>
        <dbReference type="ARBA" id="ARBA00022857"/>
    </source>
</evidence>
<dbReference type="EC" id="1.1.1.2" evidence="9"/>
<evidence type="ECO:0000313" key="14">
    <source>
        <dbReference type="Proteomes" id="UP001194746"/>
    </source>
</evidence>
<reference evidence="13" key="2">
    <citation type="submission" date="2020-02" db="EMBL/GenBank/DDBJ databases">
        <authorList>
            <person name="Gilchrist C.L.M."/>
            <person name="Chooi Y.-H."/>
        </authorList>
    </citation>
    <scope>NUCLEOTIDE SEQUENCE</scope>
    <source>
        <strain evidence="13">MST-FP2251</strain>
    </source>
</reference>
<evidence type="ECO:0000256" key="5">
    <source>
        <dbReference type="ARBA" id="ARBA00022723"/>
    </source>
</evidence>
<dbReference type="PANTHER" id="PTHR42683">
    <property type="entry name" value="ALDEHYDE REDUCTASE"/>
    <property type="match status" value="1"/>
</dbReference>
<sequence length="367" mass="40035">MTTDNKFWGWLGHDRSSANGNMVWGQYAPKPFETRDIEIRVTHCGVCGSDLHHLRSGWRPADYPLCVGHEIVGLVVRVGSAVTDISLGDRVGVGAQSGACLNVAGDCPACAKGIEQYCPQHTITYDARFPDGSKANGGYADLWRGPAAFAFAIPDSIPSDWAASMLCGGITAFTPLLEHHAGPGKRVGVIGIGGLGHFAIIAAKALGCDEIVAISRSSSKRKDAFEMGATKFIATNEDKNWETSEGCKLDLILCTVSSADMPIEGYIGLLDLNGHFVQLGAPEDKTPPFSMFILLSRHRSMSGSLIGGRRQIRYMLDFFAERKIRPWVVNIPMRDANKAIQDFEKGAPRYRYVLVNEENLNWARWGC</sequence>
<dbReference type="InterPro" id="IPR011032">
    <property type="entry name" value="GroES-like_sf"/>
</dbReference>
<evidence type="ECO:0000256" key="1">
    <source>
        <dbReference type="ARBA" id="ARBA00001947"/>
    </source>
</evidence>
<comment type="cofactor">
    <cofactor evidence="1 11">
        <name>Zn(2+)</name>
        <dbReference type="ChEBI" id="CHEBI:29105"/>
    </cofactor>
</comment>
<dbReference type="SUPFAM" id="SSF51735">
    <property type="entry name" value="NAD(P)-binding Rossmann-fold domains"/>
    <property type="match status" value="1"/>
</dbReference>
<dbReference type="EMBL" id="VCAU01000097">
    <property type="protein sequence ID" value="KAF9885387.1"/>
    <property type="molecule type" value="Genomic_DNA"/>
</dbReference>
<dbReference type="InterPro" id="IPR013149">
    <property type="entry name" value="ADH-like_C"/>
</dbReference>
<dbReference type="InterPro" id="IPR002328">
    <property type="entry name" value="ADH_Zn_CS"/>
</dbReference>
<evidence type="ECO:0000256" key="2">
    <source>
        <dbReference type="ARBA" id="ARBA00008072"/>
    </source>
</evidence>
<dbReference type="Pfam" id="PF00107">
    <property type="entry name" value="ADH_zinc_N"/>
    <property type="match status" value="1"/>
</dbReference>
<evidence type="ECO:0000256" key="6">
    <source>
        <dbReference type="ARBA" id="ARBA00022833"/>
    </source>
</evidence>